<feature type="region of interest" description="Disordered" evidence="4">
    <location>
        <begin position="243"/>
        <end position="268"/>
    </location>
</feature>
<dbReference type="EMBL" id="CP000471">
    <property type="protein sequence ID" value="ABK45050.1"/>
    <property type="molecule type" value="Genomic_DNA"/>
</dbReference>
<feature type="repeat" description="TPR" evidence="3">
    <location>
        <begin position="71"/>
        <end position="104"/>
    </location>
</feature>
<dbReference type="KEGG" id="mgm:Mmc1_2550"/>
<organism evidence="5 6">
    <name type="scientific">Magnetococcus marinus (strain ATCC BAA-1437 / JCM 17883 / MC-1)</name>
    <dbReference type="NCBI Taxonomy" id="156889"/>
    <lineage>
        <taxon>Bacteria</taxon>
        <taxon>Pseudomonadati</taxon>
        <taxon>Pseudomonadota</taxon>
        <taxon>Magnetococcia</taxon>
        <taxon>Magnetococcales</taxon>
        <taxon>Magnetococcaceae</taxon>
        <taxon>Magnetococcus</taxon>
    </lineage>
</organism>
<dbReference type="Gene3D" id="1.25.40.10">
    <property type="entry name" value="Tetratricopeptide repeat domain"/>
    <property type="match status" value="1"/>
</dbReference>
<sequence>MNDDLLLDCALKLQQAGEVEPAIACYTKLLQHDPNHFIAWVNISLLHMQADDLAKAVDGYQKAIALQPHHPIPYSHMGILLRKQGRHQEALAHYHKALTLDPNQVDFHNNLGNLLRDMQQHKEAIEVYQQSLKINPQQIEVYNTIGTIEVELGRLGAAMQHYLNALIAQPAAETIYSAMGLTLESLCQHMQSSEDHLHTWLENWLSQMPDNPVEHAILRFKVKQILGLALEQPHQQIIEALPTTRLKSPVDPSKQPTQPPRHASTHRRKDMVGLINLARSGSGYIHSLLDHHPQISTTPGVYMSGYFGRHVWQQLTAHGFGQIAEQFATLYEVLFDARSTVKPPPPFIGDVLGSRVGVGVAEGFDRMGPQRNEALKLNRDAFVAELQRRIHAQAYVDQGSVFELAHDAYETVLARNPQQMKVIFNHIHQIDPFSLSNLLKHRPDLRMLVIIRNPVQSCESWCIKADSDRLAPTPYALYMHIVSKLNRTLVDINHPLFARRDAVAIRLEDLKVALPSTMEDVSHWMGIEFAETMLQSTMQGLEWWGDPSSVLYGKKQTANHGSQDPTKDKAGRLFSDQDRYILNVLFYPLRARFGYTTEDPQRFKRDLEQIKPMLDQPFDFEKQLAMTFPQHIPALEQTGAYRSFHNMLRGRWNLLQHHGTYPNMYSPISR</sequence>
<dbReference type="SUPFAM" id="SSF48452">
    <property type="entry name" value="TPR-like"/>
    <property type="match status" value="1"/>
</dbReference>
<dbReference type="InterPro" id="IPR019734">
    <property type="entry name" value="TPR_rpt"/>
</dbReference>
<protein>
    <submittedName>
        <fullName evidence="5">Tetratricopeptide TPR_2 repeat protein</fullName>
    </submittedName>
</protein>
<dbReference type="Gene3D" id="3.40.50.300">
    <property type="entry name" value="P-loop containing nucleotide triphosphate hydrolases"/>
    <property type="match status" value="1"/>
</dbReference>
<dbReference type="eggNOG" id="COG0457">
    <property type="taxonomic scope" value="Bacteria"/>
</dbReference>
<evidence type="ECO:0000313" key="6">
    <source>
        <dbReference type="Proteomes" id="UP000002586"/>
    </source>
</evidence>
<dbReference type="STRING" id="156889.Mmc1_2550"/>
<keyword evidence="6" id="KW-1185">Reference proteome</keyword>
<keyword evidence="1" id="KW-0677">Repeat</keyword>
<proteinExistence type="predicted"/>
<evidence type="ECO:0000256" key="2">
    <source>
        <dbReference type="ARBA" id="ARBA00022803"/>
    </source>
</evidence>
<evidence type="ECO:0000313" key="5">
    <source>
        <dbReference type="EMBL" id="ABK45050.1"/>
    </source>
</evidence>
<dbReference type="Proteomes" id="UP000002586">
    <property type="component" value="Chromosome"/>
</dbReference>
<feature type="repeat" description="TPR" evidence="3">
    <location>
        <begin position="139"/>
        <end position="172"/>
    </location>
</feature>
<keyword evidence="2 3" id="KW-0802">TPR repeat</keyword>
<dbReference type="InterPro" id="IPR027417">
    <property type="entry name" value="P-loop_NTPase"/>
</dbReference>
<dbReference type="OrthoDB" id="7313074at2"/>
<dbReference type="SUPFAM" id="SSF52540">
    <property type="entry name" value="P-loop containing nucleoside triphosphate hydrolases"/>
    <property type="match status" value="1"/>
</dbReference>
<reference evidence="6" key="1">
    <citation type="journal article" date="2009" name="Appl. Environ. Microbiol.">
        <title>Complete genome sequence of the chemolithoautotrophic marine magnetotactic coccus strain MC-1.</title>
        <authorList>
            <person name="Schubbe S."/>
            <person name="Williams T.J."/>
            <person name="Xie G."/>
            <person name="Kiss H.E."/>
            <person name="Brettin T.S."/>
            <person name="Martinez D."/>
            <person name="Ross C.A."/>
            <person name="Schuler D."/>
            <person name="Cox B.L."/>
            <person name="Nealson K.H."/>
            <person name="Bazylinski D.A."/>
        </authorList>
    </citation>
    <scope>NUCLEOTIDE SEQUENCE [LARGE SCALE GENOMIC DNA]</scope>
    <source>
        <strain evidence="6">ATCC BAA-1437 / JCM 17883 / MC-1</strain>
    </source>
</reference>
<dbReference type="HOGENOM" id="CLU_409817_0_0_5"/>
<feature type="repeat" description="TPR" evidence="3">
    <location>
        <begin position="105"/>
        <end position="138"/>
    </location>
</feature>
<feature type="repeat" description="TPR" evidence="3">
    <location>
        <begin position="37"/>
        <end position="70"/>
    </location>
</feature>
<dbReference type="SMART" id="SM00028">
    <property type="entry name" value="TPR"/>
    <property type="match status" value="5"/>
</dbReference>
<dbReference type="InterPro" id="IPR011990">
    <property type="entry name" value="TPR-like_helical_dom_sf"/>
</dbReference>
<evidence type="ECO:0000256" key="4">
    <source>
        <dbReference type="SAM" id="MobiDB-lite"/>
    </source>
</evidence>
<name>A0LAQ7_MAGMM</name>
<dbReference type="InterPro" id="IPR051685">
    <property type="entry name" value="Ycf3/AcsC/BcsC/TPR_MFPF"/>
</dbReference>
<dbReference type="RefSeq" id="WP_011714169.1">
    <property type="nucleotide sequence ID" value="NC_008576.1"/>
</dbReference>
<accession>A0LAQ7</accession>
<reference evidence="5 6" key="2">
    <citation type="journal article" date="2012" name="Int. J. Syst. Evol. Microbiol.">
        <title>Magnetococcus marinus gen. nov., sp. nov., a marine, magnetotactic bacterium that represents a novel lineage (Magnetococcaceae fam. nov.; Magnetococcales ord. nov.) at the base of the Alphaproteobacteria.</title>
        <authorList>
            <person name="Bazylinski D.A."/>
            <person name="Williams T.J."/>
            <person name="Lefevre C.T."/>
            <person name="Berg R.J."/>
            <person name="Zhang C.L."/>
            <person name="Bowser S.S."/>
            <person name="Dean A.J."/>
            <person name="Beveridge T.J."/>
        </authorList>
    </citation>
    <scope>NUCLEOTIDE SEQUENCE [LARGE SCALE GENOMIC DNA]</scope>
    <source>
        <strain evidence="6">ATCC BAA-1437 / JCM 17883 / MC-1</strain>
    </source>
</reference>
<dbReference type="Pfam" id="PF13432">
    <property type="entry name" value="TPR_16"/>
    <property type="match status" value="1"/>
</dbReference>
<dbReference type="AlphaFoldDB" id="A0LAQ7"/>
<dbReference type="PANTHER" id="PTHR44943">
    <property type="entry name" value="CELLULOSE SYNTHASE OPERON PROTEIN C"/>
    <property type="match status" value="1"/>
</dbReference>
<evidence type="ECO:0000256" key="1">
    <source>
        <dbReference type="ARBA" id="ARBA00022737"/>
    </source>
</evidence>
<dbReference type="PROSITE" id="PS50005">
    <property type="entry name" value="TPR"/>
    <property type="match status" value="4"/>
</dbReference>
<dbReference type="PROSITE" id="PS50293">
    <property type="entry name" value="TPR_REGION"/>
    <property type="match status" value="2"/>
</dbReference>
<dbReference type="PANTHER" id="PTHR44943:SF8">
    <property type="entry name" value="TPR REPEAT-CONTAINING PROTEIN MJ0263"/>
    <property type="match status" value="1"/>
</dbReference>
<dbReference type="Pfam" id="PF13424">
    <property type="entry name" value="TPR_12"/>
    <property type="match status" value="1"/>
</dbReference>
<gene>
    <name evidence="5" type="ordered locus">Mmc1_2550</name>
</gene>
<evidence type="ECO:0000256" key="3">
    <source>
        <dbReference type="PROSITE-ProRule" id="PRU00339"/>
    </source>
</evidence>